<dbReference type="InterPro" id="IPR000209">
    <property type="entry name" value="Peptidase_S8/S53_dom"/>
</dbReference>
<feature type="region of interest" description="Disordered" evidence="6">
    <location>
        <begin position="1"/>
        <end position="21"/>
    </location>
</feature>
<keyword evidence="4 5" id="KW-0720">Serine protease</keyword>
<evidence type="ECO:0000313" key="9">
    <source>
        <dbReference type="Proteomes" id="UP000253303"/>
    </source>
</evidence>
<dbReference type="Pfam" id="PF00082">
    <property type="entry name" value="Peptidase_S8"/>
    <property type="match status" value="1"/>
</dbReference>
<dbReference type="EMBL" id="QMEY01000026">
    <property type="protein sequence ID" value="RBQ15095.1"/>
    <property type="molecule type" value="Genomic_DNA"/>
</dbReference>
<dbReference type="PANTHER" id="PTHR43806">
    <property type="entry name" value="PEPTIDASE S8"/>
    <property type="match status" value="1"/>
</dbReference>
<dbReference type="InterPro" id="IPR015500">
    <property type="entry name" value="Peptidase_S8_subtilisin-rel"/>
</dbReference>
<keyword evidence="3 5" id="KW-0378">Hydrolase</keyword>
<dbReference type="RefSeq" id="WP_113985580.1">
    <property type="nucleotide sequence ID" value="NZ_QMEY01000026.1"/>
</dbReference>
<evidence type="ECO:0000256" key="6">
    <source>
        <dbReference type="SAM" id="MobiDB-lite"/>
    </source>
</evidence>
<evidence type="ECO:0000256" key="4">
    <source>
        <dbReference type="ARBA" id="ARBA00022825"/>
    </source>
</evidence>
<protein>
    <submittedName>
        <fullName evidence="8">Serine protease</fullName>
    </submittedName>
</protein>
<dbReference type="InterPro" id="IPR036852">
    <property type="entry name" value="Peptidase_S8/S53_dom_sf"/>
</dbReference>
<gene>
    <name evidence="8" type="ORF">DP939_37475</name>
</gene>
<keyword evidence="9" id="KW-1185">Reference proteome</keyword>
<dbReference type="PROSITE" id="PS00136">
    <property type="entry name" value="SUBTILASE_ASP"/>
    <property type="match status" value="1"/>
</dbReference>
<dbReference type="Gene3D" id="3.40.50.200">
    <property type="entry name" value="Peptidase S8/S53 domain"/>
    <property type="match status" value="1"/>
</dbReference>
<keyword evidence="2 5" id="KW-0645">Protease</keyword>
<dbReference type="PROSITE" id="PS51892">
    <property type="entry name" value="SUBTILASE"/>
    <property type="match status" value="1"/>
</dbReference>
<dbReference type="InterPro" id="IPR050131">
    <property type="entry name" value="Peptidase_S8_subtilisin-like"/>
</dbReference>
<feature type="active site" description="Charge relay system" evidence="5">
    <location>
        <position position="112"/>
    </location>
</feature>
<dbReference type="Proteomes" id="UP000253303">
    <property type="component" value="Unassembled WGS sequence"/>
</dbReference>
<sequence>MSTTPTTPTSPTSTPPPWRREVRAHFPGVPAWGLATTRAAPESFDISPLAEVDREWAWGGADGSGVRVCVVDTGVEGSHPRIGGLKRAVEVVRGEDGGLVLADCDPVDPTGHGTACASVIKSVAPGVSITSVRVLTDGKAGTGDALLAGLAWAIDEGYDLVNLSLSTTRSGFREALHELTDRAYFRRCLLIAAAHNMPVLSFPWMFSSVVSVASHDEADPMTYYYNPAPPAEFHARGVKVPVAWPGGREIRSTGNSFAAPHITGICALILSKHPFLTPFQLKTILYLAADNTTRPHGETHVR</sequence>
<dbReference type="GO" id="GO:0004252">
    <property type="term" value="F:serine-type endopeptidase activity"/>
    <property type="evidence" value="ECO:0007669"/>
    <property type="project" value="UniProtKB-UniRule"/>
</dbReference>
<dbReference type="OrthoDB" id="614750at2"/>
<feature type="compositionally biased region" description="Low complexity" evidence="6">
    <location>
        <begin position="1"/>
        <end position="12"/>
    </location>
</feature>
<evidence type="ECO:0000313" key="8">
    <source>
        <dbReference type="EMBL" id="RBQ15095.1"/>
    </source>
</evidence>
<comment type="similarity">
    <text evidence="1 5">Belongs to the peptidase S8 family.</text>
</comment>
<comment type="caution">
    <text evidence="8">The sequence shown here is derived from an EMBL/GenBank/DDBJ whole genome shotgun (WGS) entry which is preliminary data.</text>
</comment>
<evidence type="ECO:0000256" key="5">
    <source>
        <dbReference type="PROSITE-ProRule" id="PRU01240"/>
    </source>
</evidence>
<accession>A0A366LMD9</accession>
<name>A0A366LMD9_9ACTN</name>
<evidence type="ECO:0000259" key="7">
    <source>
        <dbReference type="Pfam" id="PF00082"/>
    </source>
</evidence>
<feature type="active site" description="Charge relay system" evidence="5">
    <location>
        <position position="256"/>
    </location>
</feature>
<dbReference type="PRINTS" id="PR00723">
    <property type="entry name" value="SUBTILISIN"/>
</dbReference>
<evidence type="ECO:0000256" key="2">
    <source>
        <dbReference type="ARBA" id="ARBA00022670"/>
    </source>
</evidence>
<organism evidence="8 9">
    <name type="scientific">Spongiactinospora rosea</name>
    <dbReference type="NCBI Taxonomy" id="2248750"/>
    <lineage>
        <taxon>Bacteria</taxon>
        <taxon>Bacillati</taxon>
        <taxon>Actinomycetota</taxon>
        <taxon>Actinomycetes</taxon>
        <taxon>Streptosporangiales</taxon>
        <taxon>Streptosporangiaceae</taxon>
        <taxon>Spongiactinospora</taxon>
    </lineage>
</organism>
<feature type="domain" description="Peptidase S8/S53" evidence="7">
    <location>
        <begin position="63"/>
        <end position="293"/>
    </location>
</feature>
<reference evidence="8 9" key="1">
    <citation type="submission" date="2018-06" db="EMBL/GenBank/DDBJ databases">
        <title>Sphaerisporangium craniellae sp. nov., isolated from a marine sponge in the South China Sea.</title>
        <authorList>
            <person name="Li L."/>
        </authorList>
    </citation>
    <scope>NUCLEOTIDE SEQUENCE [LARGE SCALE GENOMIC DNA]</scope>
    <source>
        <strain evidence="8 9">LHW63015</strain>
    </source>
</reference>
<feature type="active site" description="Charge relay system" evidence="5">
    <location>
        <position position="72"/>
    </location>
</feature>
<dbReference type="SUPFAM" id="SSF52743">
    <property type="entry name" value="Subtilisin-like"/>
    <property type="match status" value="1"/>
</dbReference>
<proteinExistence type="inferred from homology"/>
<dbReference type="AlphaFoldDB" id="A0A366LMD9"/>
<evidence type="ECO:0000256" key="3">
    <source>
        <dbReference type="ARBA" id="ARBA00022801"/>
    </source>
</evidence>
<dbReference type="GO" id="GO:0006508">
    <property type="term" value="P:proteolysis"/>
    <property type="evidence" value="ECO:0007669"/>
    <property type="project" value="UniProtKB-KW"/>
</dbReference>
<dbReference type="PANTHER" id="PTHR43806:SF11">
    <property type="entry name" value="CEREVISIN-RELATED"/>
    <property type="match status" value="1"/>
</dbReference>
<dbReference type="InterPro" id="IPR023827">
    <property type="entry name" value="Peptidase_S8_Asp-AS"/>
</dbReference>
<evidence type="ECO:0000256" key="1">
    <source>
        <dbReference type="ARBA" id="ARBA00011073"/>
    </source>
</evidence>